<protein>
    <submittedName>
        <fullName evidence="4">Uncharacterized protein</fullName>
    </submittedName>
</protein>
<evidence type="ECO:0000256" key="1">
    <source>
        <dbReference type="ARBA" id="ARBA00023117"/>
    </source>
</evidence>
<reference evidence="4" key="1">
    <citation type="submission" date="2023-01" db="EMBL/GenBank/DDBJ databases">
        <title>Metagenome sequencing of chrysophaentin producing Chrysophaeum taylorii.</title>
        <authorList>
            <person name="Davison J."/>
            <person name="Bewley C."/>
        </authorList>
    </citation>
    <scope>NUCLEOTIDE SEQUENCE</scope>
    <source>
        <strain evidence="4">NIES-1699</strain>
    </source>
</reference>
<feature type="region of interest" description="Disordered" evidence="3">
    <location>
        <begin position="198"/>
        <end position="233"/>
    </location>
</feature>
<accession>A0AAD7UBL8</accession>
<organism evidence="4 5">
    <name type="scientific">Chrysophaeum taylorii</name>
    <dbReference type="NCBI Taxonomy" id="2483200"/>
    <lineage>
        <taxon>Eukaryota</taxon>
        <taxon>Sar</taxon>
        <taxon>Stramenopiles</taxon>
        <taxon>Ochrophyta</taxon>
        <taxon>Pelagophyceae</taxon>
        <taxon>Pelagomonadales</taxon>
        <taxon>Pelagomonadaceae</taxon>
        <taxon>Chrysophaeum</taxon>
    </lineage>
</organism>
<proteinExistence type="predicted"/>
<comment type="caution">
    <text evidence="4">The sequence shown here is derived from an EMBL/GenBank/DDBJ whole genome shotgun (WGS) entry which is preliminary data.</text>
</comment>
<evidence type="ECO:0000313" key="4">
    <source>
        <dbReference type="EMBL" id="KAJ8601937.1"/>
    </source>
</evidence>
<sequence length="508" mass="57176">MAGRGTATTESSPRCGKQSVPRWIWANQFHKSRAWECLKRCGWEWIGTGLGDAPGRSNFTNLKFKRGFEEVPTKEFIDKIEDARGGYAVFLRHGGEDERVGILRWLMAHSIAESFNKPVAELSPDEFFLKEYESRVEEAMDLRTALEMGESNPNTVERNVVLCFENALKFYVGNFSNPRLRGFATSLSRRFREALDHLNAARPRQRRGSVDEPPKKVPKMMKRADDDDDDDNTIEDSELVVVKVEAGPVVKHARDARRQRAVLQAKRRSLDEAVETLQRKLEKIDRTIVEHTASDGDPDVLASATSRRSELQVQDVGLRGELEVVLRDLGASRTQVIDRKDAVALAFLSWRRSTIEERALEADRAARDADLAARAYAKASAATRERLLRRELEQKEMMRDVKRAKCVSFDAARRNNLALDRALREQLAEARQLLVDLDDSPPPAHPRGPSIPESKKKKKKTPPPPDANTAPTSALPPPPPDRDATPDTTKCVPAHDLFRAAYSESVTL</sequence>
<evidence type="ECO:0000256" key="2">
    <source>
        <dbReference type="SAM" id="Coils"/>
    </source>
</evidence>
<keyword evidence="5" id="KW-1185">Reference proteome</keyword>
<name>A0AAD7UBL8_9STRA</name>
<gene>
    <name evidence="4" type="ORF">CTAYLR_004453</name>
</gene>
<keyword evidence="2" id="KW-0175">Coiled coil</keyword>
<keyword evidence="1" id="KW-0103">Bromodomain</keyword>
<feature type="region of interest" description="Disordered" evidence="3">
    <location>
        <begin position="435"/>
        <end position="492"/>
    </location>
</feature>
<dbReference type="Proteomes" id="UP001230188">
    <property type="component" value="Unassembled WGS sequence"/>
</dbReference>
<evidence type="ECO:0000313" key="5">
    <source>
        <dbReference type="Proteomes" id="UP001230188"/>
    </source>
</evidence>
<evidence type="ECO:0000256" key="3">
    <source>
        <dbReference type="SAM" id="MobiDB-lite"/>
    </source>
</evidence>
<dbReference type="InterPro" id="IPR036427">
    <property type="entry name" value="Bromodomain-like_sf"/>
</dbReference>
<dbReference type="Gene3D" id="1.20.920.10">
    <property type="entry name" value="Bromodomain-like"/>
    <property type="match status" value="1"/>
</dbReference>
<dbReference type="EMBL" id="JAQMWT010000393">
    <property type="protein sequence ID" value="KAJ8601937.1"/>
    <property type="molecule type" value="Genomic_DNA"/>
</dbReference>
<feature type="coiled-coil region" evidence="2">
    <location>
        <begin position="253"/>
        <end position="294"/>
    </location>
</feature>
<dbReference type="SUPFAM" id="SSF47370">
    <property type="entry name" value="Bromodomain"/>
    <property type="match status" value="1"/>
</dbReference>
<dbReference type="AlphaFoldDB" id="A0AAD7UBL8"/>